<dbReference type="OrthoDB" id="5586934at2759"/>
<accession>V3Z4L4</accession>
<keyword evidence="1" id="KW-1133">Transmembrane helix</keyword>
<dbReference type="PANTHER" id="PTHR33802">
    <property type="entry name" value="SI:CH211-161H7.5-RELATED"/>
    <property type="match status" value="1"/>
</dbReference>
<dbReference type="Proteomes" id="UP000030746">
    <property type="component" value="Unassembled WGS sequence"/>
</dbReference>
<dbReference type="GeneID" id="20248013"/>
<keyword evidence="3" id="KW-1185">Reference proteome</keyword>
<organism evidence="2 3">
    <name type="scientific">Lottia gigantea</name>
    <name type="common">Giant owl limpet</name>
    <dbReference type="NCBI Taxonomy" id="225164"/>
    <lineage>
        <taxon>Eukaryota</taxon>
        <taxon>Metazoa</taxon>
        <taxon>Spiralia</taxon>
        <taxon>Lophotrochozoa</taxon>
        <taxon>Mollusca</taxon>
        <taxon>Gastropoda</taxon>
        <taxon>Patellogastropoda</taxon>
        <taxon>Lottioidea</taxon>
        <taxon>Lottiidae</taxon>
        <taxon>Lottia</taxon>
    </lineage>
</organism>
<feature type="transmembrane region" description="Helical" evidence="1">
    <location>
        <begin position="177"/>
        <end position="198"/>
    </location>
</feature>
<name>V3Z4L4_LOTGI</name>
<dbReference type="CTD" id="20248013"/>
<feature type="transmembrane region" description="Helical" evidence="1">
    <location>
        <begin position="124"/>
        <end position="147"/>
    </location>
</feature>
<keyword evidence="1" id="KW-0812">Transmembrane</keyword>
<dbReference type="OMA" id="IVWPIIY"/>
<proteinExistence type="predicted"/>
<evidence type="ECO:0000313" key="3">
    <source>
        <dbReference type="Proteomes" id="UP000030746"/>
    </source>
</evidence>
<feature type="transmembrane region" description="Helical" evidence="1">
    <location>
        <begin position="95"/>
        <end position="118"/>
    </location>
</feature>
<feature type="transmembrane region" description="Helical" evidence="1">
    <location>
        <begin position="210"/>
        <end position="229"/>
    </location>
</feature>
<gene>
    <name evidence="2" type="ORF">LOTGIDRAFT_229464</name>
</gene>
<evidence type="ECO:0000256" key="1">
    <source>
        <dbReference type="SAM" id="Phobius"/>
    </source>
</evidence>
<dbReference type="PANTHER" id="PTHR33802:SF1">
    <property type="entry name" value="XK-RELATED PROTEIN"/>
    <property type="match status" value="1"/>
</dbReference>
<sequence length="305" mass="34527">MAVHNKLLLASIITVVVVVLVSFGLSAVSSLDDPPIHLYKHNMSYLSDKYHHGVKPAAWTFSIWGLIYFWQALWLIFAIVNVFRKVDDIPAYINPVILQPSLFFVYAFNYCLTTAWSFVFDREILEASFGILVVVPFTLYFCLFVAYKKLAEHNQILSKQGRHIEIWLHRIFVHNGLGIYAAWTTIAALLTLTTLLIYRCDVDYETAGTISLGVLSAEFAIFVGTDLFLFDRFSRYTLTPYLVVPYALGGVLSENWNSQKTNSIFSAALLGIGLAAIVLKLIMMFMRHCRKSKSEDLIKSSSVEP</sequence>
<dbReference type="EMBL" id="KB203274">
    <property type="protein sequence ID" value="ESO85628.1"/>
    <property type="molecule type" value="Genomic_DNA"/>
</dbReference>
<keyword evidence="1" id="KW-0472">Membrane</keyword>
<dbReference type="HOGENOM" id="CLU_076617_0_0_1"/>
<feature type="transmembrane region" description="Helical" evidence="1">
    <location>
        <begin position="61"/>
        <end position="83"/>
    </location>
</feature>
<reference evidence="2 3" key="1">
    <citation type="journal article" date="2013" name="Nature">
        <title>Insights into bilaterian evolution from three spiralian genomes.</title>
        <authorList>
            <person name="Simakov O."/>
            <person name="Marletaz F."/>
            <person name="Cho S.J."/>
            <person name="Edsinger-Gonzales E."/>
            <person name="Havlak P."/>
            <person name="Hellsten U."/>
            <person name="Kuo D.H."/>
            <person name="Larsson T."/>
            <person name="Lv J."/>
            <person name="Arendt D."/>
            <person name="Savage R."/>
            <person name="Osoegawa K."/>
            <person name="de Jong P."/>
            <person name="Grimwood J."/>
            <person name="Chapman J.A."/>
            <person name="Shapiro H."/>
            <person name="Aerts A."/>
            <person name="Otillar R.P."/>
            <person name="Terry A.Y."/>
            <person name="Boore J.L."/>
            <person name="Grigoriev I.V."/>
            <person name="Lindberg D.R."/>
            <person name="Seaver E.C."/>
            <person name="Weisblat D.A."/>
            <person name="Putnam N.H."/>
            <person name="Rokhsar D.S."/>
        </authorList>
    </citation>
    <scope>NUCLEOTIDE SEQUENCE [LARGE SCALE GENOMIC DNA]</scope>
</reference>
<dbReference type="RefSeq" id="XP_009063869.1">
    <property type="nucleotide sequence ID" value="XM_009065621.1"/>
</dbReference>
<feature type="transmembrane region" description="Helical" evidence="1">
    <location>
        <begin position="264"/>
        <end position="283"/>
    </location>
</feature>
<dbReference type="AlphaFoldDB" id="V3Z4L4"/>
<protein>
    <submittedName>
        <fullName evidence="2">Uncharacterized protein</fullName>
    </submittedName>
</protein>
<dbReference type="KEGG" id="lgi:LOTGIDRAFT_229464"/>
<evidence type="ECO:0000313" key="2">
    <source>
        <dbReference type="EMBL" id="ESO85628.1"/>
    </source>
</evidence>